<gene>
    <name evidence="2" type="ORF">LSALG_LOCUS24294</name>
</gene>
<keyword evidence="3" id="KW-1185">Reference proteome</keyword>
<dbReference type="AlphaFoldDB" id="A0AA36E782"/>
<dbReference type="EMBL" id="OX465081">
    <property type="protein sequence ID" value="CAI9284787.1"/>
    <property type="molecule type" value="Genomic_DNA"/>
</dbReference>
<evidence type="ECO:0000256" key="1">
    <source>
        <dbReference type="SAM" id="MobiDB-lite"/>
    </source>
</evidence>
<dbReference type="Proteomes" id="UP001177003">
    <property type="component" value="Chromosome 5"/>
</dbReference>
<name>A0AA36E782_LACSI</name>
<reference evidence="2" key="1">
    <citation type="submission" date="2023-04" db="EMBL/GenBank/DDBJ databases">
        <authorList>
            <person name="Vijverberg K."/>
            <person name="Xiong W."/>
            <person name="Schranz E."/>
        </authorList>
    </citation>
    <scope>NUCLEOTIDE SEQUENCE</scope>
</reference>
<feature type="compositionally biased region" description="Acidic residues" evidence="1">
    <location>
        <begin position="57"/>
        <end position="66"/>
    </location>
</feature>
<protein>
    <submittedName>
        <fullName evidence="2">Uncharacterized protein</fullName>
    </submittedName>
</protein>
<proteinExistence type="predicted"/>
<evidence type="ECO:0000313" key="2">
    <source>
        <dbReference type="EMBL" id="CAI9284787.1"/>
    </source>
</evidence>
<sequence>MARRSKSKDSTKQSLSNSSKKEHVHEQEEEDEEKLKAISSPVGSDEDKNATATVDAIGEELDEDEKFEPSPHGCNFFRWIDPPLNEHYRSTLWKLKKRGGF</sequence>
<organism evidence="2 3">
    <name type="scientific">Lactuca saligna</name>
    <name type="common">Willowleaf lettuce</name>
    <dbReference type="NCBI Taxonomy" id="75948"/>
    <lineage>
        <taxon>Eukaryota</taxon>
        <taxon>Viridiplantae</taxon>
        <taxon>Streptophyta</taxon>
        <taxon>Embryophyta</taxon>
        <taxon>Tracheophyta</taxon>
        <taxon>Spermatophyta</taxon>
        <taxon>Magnoliopsida</taxon>
        <taxon>eudicotyledons</taxon>
        <taxon>Gunneridae</taxon>
        <taxon>Pentapetalae</taxon>
        <taxon>asterids</taxon>
        <taxon>campanulids</taxon>
        <taxon>Asterales</taxon>
        <taxon>Asteraceae</taxon>
        <taxon>Cichorioideae</taxon>
        <taxon>Cichorieae</taxon>
        <taxon>Lactucinae</taxon>
        <taxon>Lactuca</taxon>
    </lineage>
</organism>
<evidence type="ECO:0000313" key="3">
    <source>
        <dbReference type="Proteomes" id="UP001177003"/>
    </source>
</evidence>
<accession>A0AA36E782</accession>
<feature type="region of interest" description="Disordered" evidence="1">
    <location>
        <begin position="1"/>
        <end position="69"/>
    </location>
</feature>